<dbReference type="InterPro" id="IPR029058">
    <property type="entry name" value="AB_hydrolase_fold"/>
</dbReference>
<dbReference type="InterPro" id="IPR006693">
    <property type="entry name" value="AB_hydrolase_lipase"/>
</dbReference>
<name>A0A9D4PHU2_RHISA</name>
<gene>
    <name evidence="2" type="ORF">HPB52_020347</name>
</gene>
<dbReference type="SUPFAM" id="SSF53474">
    <property type="entry name" value="alpha/beta-Hydrolases"/>
    <property type="match status" value="1"/>
</dbReference>
<keyword evidence="3" id="KW-1185">Reference proteome</keyword>
<accession>A0A9D4PHU2</accession>
<organism evidence="2 3">
    <name type="scientific">Rhipicephalus sanguineus</name>
    <name type="common">Brown dog tick</name>
    <name type="synonym">Ixodes sanguineus</name>
    <dbReference type="NCBI Taxonomy" id="34632"/>
    <lineage>
        <taxon>Eukaryota</taxon>
        <taxon>Metazoa</taxon>
        <taxon>Ecdysozoa</taxon>
        <taxon>Arthropoda</taxon>
        <taxon>Chelicerata</taxon>
        <taxon>Arachnida</taxon>
        <taxon>Acari</taxon>
        <taxon>Parasitiformes</taxon>
        <taxon>Ixodida</taxon>
        <taxon>Ixodoidea</taxon>
        <taxon>Ixodidae</taxon>
        <taxon>Rhipicephalinae</taxon>
        <taxon>Rhipicephalus</taxon>
        <taxon>Rhipicephalus</taxon>
    </lineage>
</organism>
<dbReference type="GO" id="GO:0006629">
    <property type="term" value="P:lipid metabolic process"/>
    <property type="evidence" value="ECO:0007669"/>
    <property type="project" value="InterPro"/>
</dbReference>
<feature type="domain" description="Partial AB-hydrolase lipase" evidence="1">
    <location>
        <begin position="151"/>
        <end position="209"/>
    </location>
</feature>
<evidence type="ECO:0000313" key="2">
    <source>
        <dbReference type="EMBL" id="KAH7940024.1"/>
    </source>
</evidence>
<dbReference type="AlphaFoldDB" id="A0A9D4PHU2"/>
<dbReference type="Gene3D" id="3.40.50.1820">
    <property type="entry name" value="alpha/beta hydrolase"/>
    <property type="match status" value="1"/>
</dbReference>
<reference evidence="2" key="1">
    <citation type="journal article" date="2020" name="Cell">
        <title>Large-Scale Comparative Analyses of Tick Genomes Elucidate Their Genetic Diversity and Vector Capacities.</title>
        <authorList>
            <consortium name="Tick Genome and Microbiome Consortium (TIGMIC)"/>
            <person name="Jia N."/>
            <person name="Wang J."/>
            <person name="Shi W."/>
            <person name="Du L."/>
            <person name="Sun Y."/>
            <person name="Zhan W."/>
            <person name="Jiang J.F."/>
            <person name="Wang Q."/>
            <person name="Zhang B."/>
            <person name="Ji P."/>
            <person name="Bell-Sakyi L."/>
            <person name="Cui X.M."/>
            <person name="Yuan T.T."/>
            <person name="Jiang B.G."/>
            <person name="Yang W.F."/>
            <person name="Lam T.T."/>
            <person name="Chang Q.C."/>
            <person name="Ding S.J."/>
            <person name="Wang X.J."/>
            <person name="Zhu J.G."/>
            <person name="Ruan X.D."/>
            <person name="Zhao L."/>
            <person name="Wei J.T."/>
            <person name="Ye R.Z."/>
            <person name="Que T.C."/>
            <person name="Du C.H."/>
            <person name="Zhou Y.H."/>
            <person name="Cheng J.X."/>
            <person name="Dai P.F."/>
            <person name="Guo W.B."/>
            <person name="Han X.H."/>
            <person name="Huang E.J."/>
            <person name="Li L.F."/>
            <person name="Wei W."/>
            <person name="Gao Y.C."/>
            <person name="Liu J.Z."/>
            <person name="Shao H.Z."/>
            <person name="Wang X."/>
            <person name="Wang C.C."/>
            <person name="Yang T.C."/>
            <person name="Huo Q.B."/>
            <person name="Li W."/>
            <person name="Chen H.Y."/>
            <person name="Chen S.E."/>
            <person name="Zhou L.G."/>
            <person name="Ni X.B."/>
            <person name="Tian J.H."/>
            <person name="Sheng Y."/>
            <person name="Liu T."/>
            <person name="Pan Y.S."/>
            <person name="Xia L.Y."/>
            <person name="Li J."/>
            <person name="Zhao F."/>
            <person name="Cao W.C."/>
        </authorList>
    </citation>
    <scope>NUCLEOTIDE SEQUENCE</scope>
    <source>
        <strain evidence="2">Rsan-2018</strain>
    </source>
</reference>
<dbReference type="PANTHER" id="PTHR11005">
    <property type="entry name" value="LYSOSOMAL ACID LIPASE-RELATED"/>
    <property type="match status" value="1"/>
</dbReference>
<evidence type="ECO:0000313" key="3">
    <source>
        <dbReference type="Proteomes" id="UP000821837"/>
    </source>
</evidence>
<evidence type="ECO:0000259" key="1">
    <source>
        <dbReference type="Pfam" id="PF04083"/>
    </source>
</evidence>
<comment type="caution">
    <text evidence="2">The sequence shown here is derived from an EMBL/GenBank/DDBJ whole genome shotgun (WGS) entry which is preliminary data.</text>
</comment>
<sequence length="238" mass="26068">MLRRGLLADSPEPPITGAVYVVTQVEDTMEWWQWRVPCLMRTTRNEGGELSASLAGTVTTKRSGGVAKRRKQRCCTRPAAFQHSWKAGDEAAPKLGFEQPSRYSPCAAAGEGTDLWRVFERAGRSLKAGGRPAPAAELPATAAIIRISDAELMRYFGYNVEVHKVTTADGYILEVDRILPSSDSNATARRTPMLLVHGLLTNAASWTANLPSQSPGTTSQRVLKTRTVAQHTELLKEY</sequence>
<dbReference type="Pfam" id="PF04083">
    <property type="entry name" value="Abhydro_lipase"/>
    <property type="match status" value="1"/>
</dbReference>
<dbReference type="Proteomes" id="UP000821837">
    <property type="component" value="Chromosome 8"/>
</dbReference>
<dbReference type="VEuPathDB" id="VectorBase:RSAN_055437"/>
<reference evidence="2" key="2">
    <citation type="submission" date="2021-09" db="EMBL/GenBank/DDBJ databases">
        <authorList>
            <person name="Jia N."/>
            <person name="Wang J."/>
            <person name="Shi W."/>
            <person name="Du L."/>
            <person name="Sun Y."/>
            <person name="Zhan W."/>
            <person name="Jiang J."/>
            <person name="Wang Q."/>
            <person name="Zhang B."/>
            <person name="Ji P."/>
            <person name="Sakyi L.B."/>
            <person name="Cui X."/>
            <person name="Yuan T."/>
            <person name="Jiang B."/>
            <person name="Yang W."/>
            <person name="Lam T.T.-Y."/>
            <person name="Chang Q."/>
            <person name="Ding S."/>
            <person name="Wang X."/>
            <person name="Zhu J."/>
            <person name="Ruan X."/>
            <person name="Zhao L."/>
            <person name="Wei J."/>
            <person name="Que T."/>
            <person name="Du C."/>
            <person name="Cheng J."/>
            <person name="Dai P."/>
            <person name="Han X."/>
            <person name="Huang E."/>
            <person name="Gao Y."/>
            <person name="Liu J."/>
            <person name="Shao H."/>
            <person name="Ye R."/>
            <person name="Li L."/>
            <person name="Wei W."/>
            <person name="Wang X."/>
            <person name="Wang C."/>
            <person name="Huo Q."/>
            <person name="Li W."/>
            <person name="Guo W."/>
            <person name="Chen H."/>
            <person name="Chen S."/>
            <person name="Zhou L."/>
            <person name="Zhou L."/>
            <person name="Ni X."/>
            <person name="Tian J."/>
            <person name="Zhou Y."/>
            <person name="Sheng Y."/>
            <person name="Liu T."/>
            <person name="Pan Y."/>
            <person name="Xia L."/>
            <person name="Li J."/>
            <person name="Zhao F."/>
            <person name="Cao W."/>
        </authorList>
    </citation>
    <scope>NUCLEOTIDE SEQUENCE</scope>
    <source>
        <strain evidence="2">Rsan-2018</strain>
        <tissue evidence="2">Larvae</tissue>
    </source>
</reference>
<dbReference type="EMBL" id="JABSTV010001254">
    <property type="protein sequence ID" value="KAH7940024.1"/>
    <property type="molecule type" value="Genomic_DNA"/>
</dbReference>
<protein>
    <recommendedName>
        <fullName evidence="1">Partial AB-hydrolase lipase domain-containing protein</fullName>
    </recommendedName>
</protein>
<proteinExistence type="predicted"/>